<gene>
    <name evidence="3" type="ORF">QBZ16_004943</name>
</gene>
<feature type="coiled-coil region" evidence="1">
    <location>
        <begin position="946"/>
        <end position="1010"/>
    </location>
</feature>
<keyword evidence="4" id="KW-1185">Reference proteome</keyword>
<protein>
    <recommendedName>
        <fullName evidence="5">Spc7 kinetochore protein domain-containing protein</fullName>
    </recommendedName>
</protein>
<feature type="compositionally biased region" description="Low complexity" evidence="2">
    <location>
        <begin position="196"/>
        <end position="209"/>
    </location>
</feature>
<evidence type="ECO:0000256" key="1">
    <source>
        <dbReference type="SAM" id="Coils"/>
    </source>
</evidence>
<organism evidence="3 4">
    <name type="scientific">Prototheca wickerhamii</name>
    <dbReference type="NCBI Taxonomy" id="3111"/>
    <lineage>
        <taxon>Eukaryota</taxon>
        <taxon>Viridiplantae</taxon>
        <taxon>Chlorophyta</taxon>
        <taxon>core chlorophytes</taxon>
        <taxon>Trebouxiophyceae</taxon>
        <taxon>Chlorellales</taxon>
        <taxon>Chlorellaceae</taxon>
        <taxon>Prototheca</taxon>
    </lineage>
</organism>
<proteinExistence type="predicted"/>
<dbReference type="AlphaFoldDB" id="A0AAD9MGP3"/>
<reference evidence="3" key="1">
    <citation type="submission" date="2021-01" db="EMBL/GenBank/DDBJ databases">
        <authorList>
            <person name="Eckstrom K.M.E."/>
        </authorList>
    </citation>
    <scope>NUCLEOTIDE SEQUENCE</scope>
    <source>
        <strain evidence="3">UVCC 0001</strain>
    </source>
</reference>
<comment type="caution">
    <text evidence="3">The sequence shown here is derived from an EMBL/GenBank/DDBJ whole genome shotgun (WGS) entry which is preliminary data.</text>
</comment>
<evidence type="ECO:0000256" key="2">
    <source>
        <dbReference type="SAM" id="MobiDB-lite"/>
    </source>
</evidence>
<dbReference type="Proteomes" id="UP001255856">
    <property type="component" value="Unassembled WGS sequence"/>
</dbReference>
<feature type="region of interest" description="Disordered" evidence="2">
    <location>
        <begin position="1"/>
        <end position="79"/>
    </location>
</feature>
<evidence type="ECO:0008006" key="5">
    <source>
        <dbReference type="Google" id="ProtNLM"/>
    </source>
</evidence>
<feature type="compositionally biased region" description="Low complexity" evidence="2">
    <location>
        <begin position="655"/>
        <end position="671"/>
    </location>
</feature>
<feature type="region of interest" description="Disordered" evidence="2">
    <location>
        <begin position="623"/>
        <end position="686"/>
    </location>
</feature>
<feature type="region of interest" description="Disordered" evidence="2">
    <location>
        <begin position="272"/>
        <end position="315"/>
    </location>
</feature>
<sequence length="1261" mass="130081">MEYAEDQESVNPNLAGGRPLPGASKRRLSLLEHGTPSRPQPKRKIKDRRRVSFAPDTELTSVHHFIKDDELSGGSTAVDRHSIPEIPQADWETEDLAHPHLAESLPPPSPDEADMEITNNQTWREHMEHTGAVTAEVASLQQLLQEEDAGPGIPVESVEDSPAPAADSITAAVPRLADLLEEEEAVDAPMAGLFQSASPPLSPAGSGMDLGDDDDDAGVGPSPQAEPSAFASEEDSGALTAPQRSKWGFNPGCEDTLDFNLELHGRGMMGDTTHGHLFGDNTGGGGGSSEDESQGGEGAEPGAADAADAASENQPAVQWTAPAFLPPYLVAPAALATLPEEEGDEEPAPTPVSARGRGEAEQHPALVVDPAFSEVSRSTMDTRRDSLAFTNPGRASIGTPGSATAASAAAYDEGAHELTGEPRRFSLGGEVEGGVDEEMEAGMPMQSTHAALRRTSNVSAIGRDVTEALLADDTFSSQPFYGHQESPYLMGGGAGSIEEDLPPAHADAIAVNDSVAFLEETGPAPAAPAAGLPVDSTAQLLLMGTPTRGVGALAGRDRSMGLTAALLRTGGTTRLLEDDLAAPKADEDTSGPEARAPHNSMGAATAQLLIDEDDSVSLTRAPAAEAPAPGNPGSAARAPHAGPGSLPPRAPHSVGSARAAPGAPHSASSSRVLGRAEPENTPGCARHGVAAVTPQLSATKAHARSLGGNPGSARAPSPASAAAHRALVAGLATHASGSPLVLSSLRAGPGAAYALTPQALAGSAPLATAPPPGTPQLTFQDFARLMELRFLDNLRRGTSINYADLAPNPRPRTLRECYRLLALTAPAAAELAQGVRTLSAEVEERRAAAAAAEVAAGRQNPPALREAAAGRGVEDLRAASDALRRVCRAKARAVLKDVRVQMEESQGARLQRAAEALKSGPGIYCGCGARADALREAAGALREGALRAERRRQEAARREELRAERQASLAALAARAEETRARLRLALRECEAKEREFEELRSACAALTEGEGSVAVTGVSLVPSNRGGVSMRVGDYELSLEAGSAFEVRAVEPVSGAADALRACLGGLAGPDDDISTSFAASPRARLATIDCAGASPATRQALCLATLAALRRAQGLRRALSTARAAAPHLAEARLLPSAGSPAARARLVFVHSAAGARLEVETALEAPRAGIVPARILSAHAMSSAHGSQQRDALESAMSAHYDAPVPLTELVGWAEEALEAARRERAAAGAARTPHPFQVAAHTNPLYSGLTASSTVQA</sequence>
<feature type="region of interest" description="Disordered" evidence="2">
    <location>
        <begin position="581"/>
        <end position="600"/>
    </location>
</feature>
<evidence type="ECO:0000313" key="4">
    <source>
        <dbReference type="Proteomes" id="UP001255856"/>
    </source>
</evidence>
<feature type="region of interest" description="Disordered" evidence="2">
    <location>
        <begin position="699"/>
        <end position="719"/>
    </location>
</feature>
<feature type="region of interest" description="Disordered" evidence="2">
    <location>
        <begin position="193"/>
        <end position="250"/>
    </location>
</feature>
<feature type="compositionally biased region" description="Low complexity" evidence="2">
    <location>
        <begin position="300"/>
        <end position="315"/>
    </location>
</feature>
<accession>A0AAD9MGP3</accession>
<name>A0AAD9MGP3_PROWI</name>
<evidence type="ECO:0000313" key="3">
    <source>
        <dbReference type="EMBL" id="KAK2077309.1"/>
    </source>
</evidence>
<dbReference type="EMBL" id="JASFZW010000007">
    <property type="protein sequence ID" value="KAK2077309.1"/>
    <property type="molecule type" value="Genomic_DNA"/>
</dbReference>
<feature type="compositionally biased region" description="Low complexity" evidence="2">
    <location>
        <begin position="623"/>
        <end position="639"/>
    </location>
</feature>
<feature type="region of interest" description="Disordered" evidence="2">
    <location>
        <begin position="339"/>
        <end position="364"/>
    </location>
</feature>
<feature type="compositionally biased region" description="Basic residues" evidence="2">
    <location>
        <begin position="40"/>
        <end position="51"/>
    </location>
</feature>
<keyword evidence="1" id="KW-0175">Coiled coil</keyword>